<proteinExistence type="predicted"/>
<feature type="compositionally biased region" description="Basic residues" evidence="1">
    <location>
        <begin position="28"/>
        <end position="41"/>
    </location>
</feature>
<evidence type="ECO:0000313" key="2">
    <source>
        <dbReference type="EMBL" id="CAA9378902.1"/>
    </source>
</evidence>
<dbReference type="AlphaFoldDB" id="A0A6J4N5R0"/>
<reference evidence="2" key="1">
    <citation type="submission" date="2020-02" db="EMBL/GenBank/DDBJ databases">
        <authorList>
            <person name="Meier V. D."/>
        </authorList>
    </citation>
    <scope>NUCLEOTIDE SEQUENCE</scope>
    <source>
        <strain evidence="2">AVDCRST_MAG66</strain>
    </source>
</reference>
<feature type="non-terminal residue" evidence="2">
    <location>
        <position position="1"/>
    </location>
</feature>
<feature type="compositionally biased region" description="Basic residues" evidence="1">
    <location>
        <begin position="1"/>
        <end position="12"/>
    </location>
</feature>
<protein>
    <submittedName>
        <fullName evidence="2">Uncharacterized protein</fullName>
    </submittedName>
</protein>
<name>A0A6J4N5R0_9PSEU</name>
<organism evidence="2">
    <name type="scientific">uncultured Pseudonocardia sp</name>
    <dbReference type="NCBI Taxonomy" id="211455"/>
    <lineage>
        <taxon>Bacteria</taxon>
        <taxon>Bacillati</taxon>
        <taxon>Actinomycetota</taxon>
        <taxon>Actinomycetes</taxon>
        <taxon>Pseudonocardiales</taxon>
        <taxon>Pseudonocardiaceae</taxon>
        <taxon>Pseudonocardia</taxon>
        <taxon>environmental samples</taxon>
    </lineage>
</organism>
<sequence>VHVPRRRQRRPGRPPPRLRIGPGEGLHRLRRRHGADHRRLRGDRGARLPVRRRGLPRCTPLRVRPRSDRPGGAPPGFRGPGDRRGRRRAERTALGARRGDLPRRCGCAGQLRVPALPTGLGPRARSDQHLHDLGPVRAGPRRDGAV</sequence>
<feature type="non-terminal residue" evidence="2">
    <location>
        <position position="146"/>
    </location>
</feature>
<feature type="compositionally biased region" description="Basic and acidic residues" evidence="1">
    <location>
        <begin position="124"/>
        <end position="146"/>
    </location>
</feature>
<dbReference type="EMBL" id="CADCUS010000021">
    <property type="protein sequence ID" value="CAA9378902.1"/>
    <property type="molecule type" value="Genomic_DNA"/>
</dbReference>
<evidence type="ECO:0000256" key="1">
    <source>
        <dbReference type="SAM" id="MobiDB-lite"/>
    </source>
</evidence>
<gene>
    <name evidence="2" type="ORF">AVDCRST_MAG66-285</name>
</gene>
<accession>A0A6J4N5R0</accession>
<feature type="region of interest" description="Disordered" evidence="1">
    <location>
        <begin position="1"/>
        <end position="146"/>
    </location>
</feature>